<keyword evidence="1" id="KW-1133">Transmembrane helix</keyword>
<evidence type="ECO:0000313" key="3">
    <source>
        <dbReference type="Proteomes" id="UP000190857"/>
    </source>
</evidence>
<evidence type="ECO:0000256" key="1">
    <source>
        <dbReference type="SAM" id="Phobius"/>
    </source>
</evidence>
<dbReference type="EMBL" id="FUZP01000001">
    <property type="protein sequence ID" value="SKC52435.1"/>
    <property type="molecule type" value="Genomic_DNA"/>
</dbReference>
<keyword evidence="1" id="KW-0812">Transmembrane</keyword>
<dbReference type="STRING" id="123320.SAMN06309945_1678"/>
<protein>
    <submittedName>
        <fullName evidence="2">Uncharacterized membrane protein</fullName>
    </submittedName>
</protein>
<evidence type="ECO:0000313" key="2">
    <source>
        <dbReference type="EMBL" id="SKC52435.1"/>
    </source>
</evidence>
<feature type="transmembrane region" description="Helical" evidence="1">
    <location>
        <begin position="66"/>
        <end position="96"/>
    </location>
</feature>
<accession>A0A1T5JLZ4</accession>
<proteinExistence type="predicted"/>
<gene>
    <name evidence="2" type="ORF">SAMN06309945_1678</name>
</gene>
<dbReference type="OrthoDB" id="5244321at2"/>
<dbReference type="Proteomes" id="UP000190857">
    <property type="component" value="Unassembled WGS sequence"/>
</dbReference>
<dbReference type="InterPro" id="IPR009200">
    <property type="entry name" value="DUF1269_membrane"/>
</dbReference>
<name>A0A1T5JLZ4_9MICO</name>
<keyword evidence="3" id="KW-1185">Reference proteome</keyword>
<dbReference type="RefSeq" id="WP_079727660.1">
    <property type="nucleotide sequence ID" value="NZ_FUZP01000001.1"/>
</dbReference>
<dbReference type="AlphaFoldDB" id="A0A1T5JLZ4"/>
<reference evidence="2 3" key="1">
    <citation type="submission" date="2017-02" db="EMBL/GenBank/DDBJ databases">
        <authorList>
            <person name="Peterson S.W."/>
        </authorList>
    </citation>
    <scope>NUCLEOTIDE SEQUENCE [LARGE SCALE GENOMIC DNA]</scope>
    <source>
        <strain evidence="2 3">VKM Ac-2059</strain>
    </source>
</reference>
<sequence length="164" mass="16897">MADLIVIAFDDEASAEGAYNEIQSLQTDLVVELAGLALVKVDHEGKAHVETPGPAGKVGVGAASGALFGALIGLLFFVPLFGLISGGLFGALFAGLDKTGIDQQFRDRVKQSVAEGKSSVVVYALKLTEDKFAAALAPFGGHIVQTSLSAEDEKALIHDLSATA</sequence>
<dbReference type="Pfam" id="PF06897">
    <property type="entry name" value="DUF1269"/>
    <property type="match status" value="1"/>
</dbReference>
<keyword evidence="1" id="KW-0472">Membrane</keyword>
<organism evidence="2 3">
    <name type="scientific">Okibacterium fritillariae</name>
    <dbReference type="NCBI Taxonomy" id="123320"/>
    <lineage>
        <taxon>Bacteria</taxon>
        <taxon>Bacillati</taxon>
        <taxon>Actinomycetota</taxon>
        <taxon>Actinomycetes</taxon>
        <taxon>Micrococcales</taxon>
        <taxon>Microbacteriaceae</taxon>
        <taxon>Okibacterium</taxon>
    </lineage>
</organism>